<protein>
    <submittedName>
        <fullName evidence="4">Uncharacterized protein</fullName>
    </submittedName>
</protein>
<accession>A0A6P4IQ57</accession>
<evidence type="ECO:0000313" key="4">
    <source>
        <dbReference type="RefSeq" id="XP_017024618.1"/>
    </source>
</evidence>
<feature type="region of interest" description="Disordered" evidence="1">
    <location>
        <begin position="117"/>
        <end position="149"/>
    </location>
</feature>
<dbReference type="AlphaFoldDB" id="A0A6P4IQ57"/>
<feature type="compositionally biased region" description="Basic and acidic residues" evidence="1">
    <location>
        <begin position="121"/>
        <end position="132"/>
    </location>
</feature>
<dbReference type="GeneID" id="108076343"/>
<dbReference type="Proteomes" id="UP001652661">
    <property type="component" value="Chromosome 2R"/>
</dbReference>
<proteinExistence type="predicted"/>
<organism evidence="3 4">
    <name type="scientific">Drosophila kikkawai</name>
    <name type="common">Fruit fly</name>
    <dbReference type="NCBI Taxonomy" id="30033"/>
    <lineage>
        <taxon>Eukaryota</taxon>
        <taxon>Metazoa</taxon>
        <taxon>Ecdysozoa</taxon>
        <taxon>Arthropoda</taxon>
        <taxon>Hexapoda</taxon>
        <taxon>Insecta</taxon>
        <taxon>Pterygota</taxon>
        <taxon>Neoptera</taxon>
        <taxon>Endopterygota</taxon>
        <taxon>Diptera</taxon>
        <taxon>Brachycera</taxon>
        <taxon>Muscomorpha</taxon>
        <taxon>Ephydroidea</taxon>
        <taxon>Drosophilidae</taxon>
        <taxon>Drosophila</taxon>
        <taxon>Sophophora</taxon>
    </lineage>
</organism>
<name>A0A6P4IQ57_DROKI</name>
<reference evidence="3" key="1">
    <citation type="submission" date="2025-05" db="UniProtKB">
        <authorList>
            <consortium name="RefSeq"/>
        </authorList>
    </citation>
    <scope>NUCLEOTIDE SEQUENCE [LARGE SCALE GENOMIC DNA]</scope>
    <source>
        <strain evidence="3">14028-0561.14</strain>
    </source>
</reference>
<evidence type="ECO:0000313" key="3">
    <source>
        <dbReference type="Proteomes" id="UP001652661"/>
    </source>
</evidence>
<feature type="compositionally biased region" description="Polar residues" evidence="1">
    <location>
        <begin position="186"/>
        <end position="203"/>
    </location>
</feature>
<feature type="region of interest" description="Disordered" evidence="1">
    <location>
        <begin position="164"/>
        <end position="203"/>
    </location>
</feature>
<sequence>MFILFWFILVLSSLDAILVNAKAKEREKIAVDPTYDYNGIVRNMIRSWEAPVVYLRGRGFLPSDYQDTSKIKPSLDALMQRLEANNHAHEGIRTRNINGVSKAKKAFGWEQLQALSSKFKSKPDDRDGKQLPEKQMNANVAPAVKPNEPSSKRYDIILQRMIEKTRPNPGRQPSVSFQSAKALAPTNDNPGTSASVSLNSNGPLSFLPNPIDKSEMNMQKSNPPEAQETNVKEVTLDLKLGLAPTFLNWDMKNGRLNHYSPSEKEAYLNKLLNAYRKKLNSKETRNPSENPLEAAELTRLYPKIYGIHR</sequence>
<evidence type="ECO:0000256" key="1">
    <source>
        <dbReference type="SAM" id="MobiDB-lite"/>
    </source>
</evidence>
<keyword evidence="2" id="KW-0732">Signal</keyword>
<gene>
    <name evidence="4" type="primary">LOC108076343</name>
</gene>
<feature type="chain" id="PRO_5028222630" evidence="2">
    <location>
        <begin position="17"/>
        <end position="309"/>
    </location>
</feature>
<dbReference type="OrthoDB" id="7855422at2759"/>
<dbReference type="RefSeq" id="XP_017024618.1">
    <property type="nucleotide sequence ID" value="XM_017169129.3"/>
</dbReference>
<reference evidence="4" key="2">
    <citation type="submission" date="2025-08" db="UniProtKB">
        <authorList>
            <consortium name="RefSeq"/>
        </authorList>
    </citation>
    <scope>IDENTIFICATION</scope>
    <source>
        <strain evidence="4">14028-0561.14</strain>
        <tissue evidence="4">Whole fly</tissue>
    </source>
</reference>
<keyword evidence="3" id="KW-1185">Reference proteome</keyword>
<feature type="signal peptide" evidence="2">
    <location>
        <begin position="1"/>
        <end position="16"/>
    </location>
</feature>
<evidence type="ECO:0000256" key="2">
    <source>
        <dbReference type="SAM" id="SignalP"/>
    </source>
</evidence>